<keyword evidence="1" id="KW-0732">Signal</keyword>
<gene>
    <name evidence="3" type="ORF">glysoja_031410</name>
</gene>
<feature type="domain" description="Neprosin PEP catalytic" evidence="2">
    <location>
        <begin position="137"/>
        <end position="370"/>
    </location>
</feature>
<evidence type="ECO:0000313" key="3">
    <source>
        <dbReference type="EMBL" id="KHN15621.1"/>
    </source>
</evidence>
<dbReference type="AlphaFoldDB" id="A0A0B2Q211"/>
<name>A0A0B2Q211_GLYSO</name>
<dbReference type="Pfam" id="PF14365">
    <property type="entry name" value="Neprosin_AP"/>
    <property type="match status" value="1"/>
</dbReference>
<dbReference type="InterPro" id="IPR004314">
    <property type="entry name" value="Neprosin"/>
</dbReference>
<dbReference type="InterPro" id="IPR025521">
    <property type="entry name" value="Neprosin_propep"/>
</dbReference>
<dbReference type="PROSITE" id="PS52045">
    <property type="entry name" value="NEPROSIN_PEP_CD"/>
    <property type="match status" value="1"/>
</dbReference>
<dbReference type="InterPro" id="IPR053168">
    <property type="entry name" value="Glutamic_endopeptidase"/>
</dbReference>
<accession>A0A0B2Q211</accession>
<evidence type="ECO:0000256" key="1">
    <source>
        <dbReference type="SAM" id="SignalP"/>
    </source>
</evidence>
<dbReference type="PANTHER" id="PTHR31589:SF223">
    <property type="entry name" value="PROTEIN, PUTATIVE (DUF239)-RELATED"/>
    <property type="match status" value="1"/>
</dbReference>
<feature type="chain" id="PRO_5002074083" description="Neprosin PEP catalytic domain-containing protein" evidence="1">
    <location>
        <begin position="23"/>
        <end position="371"/>
    </location>
</feature>
<dbReference type="Pfam" id="PF03080">
    <property type="entry name" value="Neprosin"/>
    <property type="match status" value="1"/>
</dbReference>
<sequence>MINTLLLILFLVTSGARHKVHGTQNAQQEDLELERQLELLNKPPIKTIHTNVGYIVDCIDINKQPAFDHPLLKNHKLQRKPSFQKSIGKTIVKKSPTRPLLVLQKDQCPTGTVPIRRTTKNDLIRGKSFLNYHIMTQDIPGVHIAEVSLSSLYGPYYGVNGTNNIFNPRVSRKDQVSSSHLWVQNGPVEATNKIAAGWHSDNFKRTGCYNIRCSGFVQISKGNYLGAHVNNYSTYGGTMLEFVISITQDRVTKNWWLNMGNTNIGYFPAALFSNMTSADQVGWGGRTRTPPNTPSPPMGSGHFPDPTFHHACYFRLVSFQNESIGNYGIGPYEAQTFSDRSNCFRVQYFGYYAEEVGYSLQFGGPGGSCGN</sequence>
<protein>
    <recommendedName>
        <fullName evidence="2">Neprosin PEP catalytic domain-containing protein</fullName>
    </recommendedName>
</protein>
<organism evidence="3">
    <name type="scientific">Glycine soja</name>
    <name type="common">Wild soybean</name>
    <dbReference type="NCBI Taxonomy" id="3848"/>
    <lineage>
        <taxon>Eukaryota</taxon>
        <taxon>Viridiplantae</taxon>
        <taxon>Streptophyta</taxon>
        <taxon>Embryophyta</taxon>
        <taxon>Tracheophyta</taxon>
        <taxon>Spermatophyta</taxon>
        <taxon>Magnoliopsida</taxon>
        <taxon>eudicotyledons</taxon>
        <taxon>Gunneridae</taxon>
        <taxon>Pentapetalae</taxon>
        <taxon>rosids</taxon>
        <taxon>fabids</taxon>
        <taxon>Fabales</taxon>
        <taxon>Fabaceae</taxon>
        <taxon>Papilionoideae</taxon>
        <taxon>50 kb inversion clade</taxon>
        <taxon>NPAAA clade</taxon>
        <taxon>indigoferoid/millettioid clade</taxon>
        <taxon>Phaseoleae</taxon>
        <taxon>Glycine</taxon>
        <taxon>Glycine subgen. Soja</taxon>
    </lineage>
</organism>
<feature type="signal peptide" evidence="1">
    <location>
        <begin position="1"/>
        <end position="22"/>
    </location>
</feature>
<dbReference type="EMBL" id="KN660768">
    <property type="protein sequence ID" value="KHN15621.1"/>
    <property type="molecule type" value="Genomic_DNA"/>
</dbReference>
<proteinExistence type="predicted"/>
<dbReference type="PANTHER" id="PTHR31589">
    <property type="entry name" value="PROTEIN, PUTATIVE (DUF239)-RELATED-RELATED"/>
    <property type="match status" value="1"/>
</dbReference>
<reference evidence="3" key="1">
    <citation type="submission" date="2014-07" db="EMBL/GenBank/DDBJ databases">
        <title>Identification of a novel salt tolerance gene in wild soybean by whole-genome sequencing.</title>
        <authorList>
            <person name="Lam H.-M."/>
            <person name="Qi X."/>
            <person name="Li M.-W."/>
            <person name="Liu X."/>
            <person name="Xie M."/>
            <person name="Ni M."/>
            <person name="Xu X."/>
        </authorList>
    </citation>
    <scope>NUCLEOTIDE SEQUENCE [LARGE SCALE GENOMIC DNA]</scope>
    <source>
        <tissue evidence="3">Root</tissue>
    </source>
</reference>
<evidence type="ECO:0000259" key="2">
    <source>
        <dbReference type="PROSITE" id="PS52045"/>
    </source>
</evidence>
<dbReference type="Proteomes" id="UP000053555">
    <property type="component" value="Unassembled WGS sequence"/>
</dbReference>